<dbReference type="KEGG" id="vas:GT360_08030"/>
<dbReference type="Pfam" id="PF00015">
    <property type="entry name" value="MCPsignal"/>
    <property type="match status" value="1"/>
</dbReference>
<dbReference type="AlphaFoldDB" id="A0A7Z2YDJ9"/>
<dbReference type="FunFam" id="1.10.287.950:FF:000001">
    <property type="entry name" value="Methyl-accepting chemotaxis sensory transducer"/>
    <property type="match status" value="1"/>
</dbReference>
<dbReference type="PROSITE" id="PS50885">
    <property type="entry name" value="HAMP"/>
    <property type="match status" value="1"/>
</dbReference>
<evidence type="ECO:0000256" key="3">
    <source>
        <dbReference type="ARBA" id="ARBA00029447"/>
    </source>
</evidence>
<dbReference type="Gene3D" id="1.10.287.950">
    <property type="entry name" value="Methyl-accepting chemotaxis protein"/>
    <property type="match status" value="1"/>
</dbReference>
<accession>A0A7Z2YDJ9</accession>
<evidence type="ECO:0008006" key="9">
    <source>
        <dbReference type="Google" id="ProtNLM"/>
    </source>
</evidence>
<dbReference type="GO" id="GO:0016020">
    <property type="term" value="C:membrane"/>
    <property type="evidence" value="ECO:0007669"/>
    <property type="project" value="UniProtKB-SubCell"/>
</dbReference>
<name>A0A7Z2YDJ9_9VIBR</name>
<evidence type="ECO:0000256" key="4">
    <source>
        <dbReference type="PROSITE-ProRule" id="PRU00284"/>
    </source>
</evidence>
<comment type="subcellular location">
    <subcellularLocation>
        <location evidence="1">Membrane</location>
    </subcellularLocation>
</comment>
<evidence type="ECO:0000259" key="5">
    <source>
        <dbReference type="PROSITE" id="PS50111"/>
    </source>
</evidence>
<evidence type="ECO:0000313" key="8">
    <source>
        <dbReference type="Proteomes" id="UP000464262"/>
    </source>
</evidence>
<feature type="domain" description="HAMP" evidence="6">
    <location>
        <begin position="338"/>
        <end position="390"/>
    </location>
</feature>
<dbReference type="InterPro" id="IPR003660">
    <property type="entry name" value="HAMP_dom"/>
</dbReference>
<dbReference type="EMBL" id="CP047475">
    <property type="protein sequence ID" value="QIA63468.1"/>
    <property type="molecule type" value="Genomic_DNA"/>
</dbReference>
<feature type="domain" description="Methyl-accepting transducer" evidence="5">
    <location>
        <begin position="395"/>
        <end position="631"/>
    </location>
</feature>
<dbReference type="SMART" id="SM00283">
    <property type="entry name" value="MA"/>
    <property type="match status" value="1"/>
</dbReference>
<dbReference type="GO" id="GO:0006935">
    <property type="term" value="P:chemotaxis"/>
    <property type="evidence" value="ECO:0007669"/>
    <property type="project" value="UniProtKB-ARBA"/>
</dbReference>
<keyword evidence="8" id="KW-1185">Reference proteome</keyword>
<organism evidence="7 8">
    <name type="scientific">Vibrio astriarenae</name>
    <dbReference type="NCBI Taxonomy" id="1481923"/>
    <lineage>
        <taxon>Bacteria</taxon>
        <taxon>Pseudomonadati</taxon>
        <taxon>Pseudomonadota</taxon>
        <taxon>Gammaproteobacteria</taxon>
        <taxon>Vibrionales</taxon>
        <taxon>Vibrionaceae</taxon>
        <taxon>Vibrio</taxon>
    </lineage>
</organism>
<gene>
    <name evidence="7" type="ORF">GT360_08030</name>
</gene>
<evidence type="ECO:0000256" key="2">
    <source>
        <dbReference type="ARBA" id="ARBA00023224"/>
    </source>
</evidence>
<comment type="similarity">
    <text evidence="3">Belongs to the methyl-accepting chemotaxis (MCP) protein family.</text>
</comment>
<dbReference type="Proteomes" id="UP000464262">
    <property type="component" value="Chromosome 1"/>
</dbReference>
<dbReference type="PANTHER" id="PTHR32089:SF112">
    <property type="entry name" value="LYSOZYME-LIKE PROTEIN-RELATED"/>
    <property type="match status" value="1"/>
</dbReference>
<sequence>MNSIVNRMIVSFVLLITLISAVSVVAFITSELLSSTVTSIERDAINVAKSATILRTSVAKATTSTLLFQFPNSEIADLGVLEEVNAKHQEALDNIEIIEELRYLPVIQSLFVFLSPEENGAFSSLLSEYLTLLTELIYSKERVANAEQAAFVSAMIYEQQSRAILASLEKLPTSGALGQRDITFLSFHASASNQLINNILIQLSTDQVWVVKSNLDRHTRMLERKIEFIAKDSPKTADKIRNILSPMLETIEADDGMLAQHLYKLDQRDLQASHNQEVMNVGHALEQQLQLLDERVNEHSQQLINESTHVAQRNQKMVSVLLISSLLIALATGIYLTNTIRTSIKTLKLALEKLAQRKLNETPIVVGKDEFGTLAKETNAVQYELMNAVATLSESSHQLMTLTETLSTDSAHALAQTDQQSLHVNEMTAAIEQMNSAISEVGESANLTLEVVERTLSGGLECQQATHQSIEAIQSLEKQLVDINQRVEALTQQSQSVESVVSVIHNISEQTNLLALNAAIESARAGEFGRGFSVVANEVRTLAEKTRESTGTIQTTLQALNEEIQFVASDIKKSVDFSTVNAQASHRVGQLNDSLLSEISGIKDMTAQVSCATEEQSMACDSILNNIKAVNQASASIASLTKSSDEQCKELVSLSKSNQSLVGRFTL</sequence>
<dbReference type="PROSITE" id="PS50111">
    <property type="entry name" value="CHEMOTAXIS_TRANSDUC_2"/>
    <property type="match status" value="1"/>
</dbReference>
<keyword evidence="2 4" id="KW-0807">Transducer</keyword>
<dbReference type="SUPFAM" id="SSF58104">
    <property type="entry name" value="Methyl-accepting chemotaxis protein (MCP) signaling domain"/>
    <property type="match status" value="1"/>
</dbReference>
<dbReference type="GO" id="GO:0007165">
    <property type="term" value="P:signal transduction"/>
    <property type="evidence" value="ECO:0007669"/>
    <property type="project" value="UniProtKB-KW"/>
</dbReference>
<evidence type="ECO:0000259" key="6">
    <source>
        <dbReference type="PROSITE" id="PS50885"/>
    </source>
</evidence>
<dbReference type="PANTHER" id="PTHR32089">
    <property type="entry name" value="METHYL-ACCEPTING CHEMOTAXIS PROTEIN MCPB"/>
    <property type="match status" value="1"/>
</dbReference>
<dbReference type="RefSeq" id="WP_164648361.1">
    <property type="nucleotide sequence ID" value="NZ_CP047475.1"/>
</dbReference>
<evidence type="ECO:0000256" key="1">
    <source>
        <dbReference type="ARBA" id="ARBA00004370"/>
    </source>
</evidence>
<proteinExistence type="inferred from homology"/>
<dbReference type="InterPro" id="IPR004089">
    <property type="entry name" value="MCPsignal_dom"/>
</dbReference>
<evidence type="ECO:0000313" key="7">
    <source>
        <dbReference type="EMBL" id="QIA63468.1"/>
    </source>
</evidence>
<protein>
    <recommendedName>
        <fullName evidence="9">Methyl-accepting chemotaxis protein</fullName>
    </recommendedName>
</protein>
<reference evidence="7 8" key="1">
    <citation type="submission" date="2020-01" db="EMBL/GenBank/DDBJ databases">
        <title>Whole genome and functional gene identification of agarase of Vibrio HN897.</title>
        <authorList>
            <person name="Liu Y."/>
            <person name="Zhao Z."/>
        </authorList>
    </citation>
    <scope>NUCLEOTIDE SEQUENCE [LARGE SCALE GENOMIC DNA]</scope>
    <source>
        <strain evidence="7 8">HN897</strain>
    </source>
</reference>